<keyword evidence="3" id="KW-0804">Transcription</keyword>
<keyword evidence="4 5" id="KW-0539">Nucleus</keyword>
<dbReference type="Proteomes" id="UP000094569">
    <property type="component" value="Unassembled WGS sequence"/>
</dbReference>
<keyword evidence="9" id="KW-1185">Reference proteome</keyword>
<comment type="subcellular location">
    <subcellularLocation>
        <location evidence="5">Nucleus</location>
    </subcellularLocation>
</comment>
<sequence length="540" mass="59570">MDCPSPIYNLQPGQSPVDQGTRQHQHQHQRSPYMAKRSGSSPSVSSGIFEDDFFFCDPCPSSVENWTESSPDSVLSNWGLGSSHESTLSPLFSPQRVPLSGSLFDADHRQYRLPQDTADVSCSTTTTTGPATDSIKVEQHSPLETSLDPFFDWTYDGDFNISYNFETYYPPSSSSEIPASPSPQYETLAPTKAETKSAVSPPLSPPAFSNPSPITTVKAEPQLDRADSRSSSSVSAPLDTADLPYSKLIYLALLSAKDRKLPLQGIYRWFELNTTKGNEGSRGWQNSIRHNLSMNASFMPSREESPNGKRAVNYWRLTEDAIKRGGIHPTTRYRKQANQRKGLGSEAPAPQRQRSGARGGKATKITARNRGHTNADELSLASAAARYHSAAATAAAQRQRQYYQKQAQQQQRPILPQLKLEQEQEQHQHGLQQRHQQQQQQPPNELYYYQRYTPCPTTALPGYSEATPAASIDGFDLSNLVGRADPPRDTPVISDMGGSESLLLELGALCGMSYSTYNSPNRFFQDGQLPNGLPGGGWTS</sequence>
<accession>A0A1E3BDE6</accession>
<dbReference type="InterPro" id="IPR036390">
    <property type="entry name" value="WH_DNA-bd_sf"/>
</dbReference>
<feature type="domain" description="Fork-head" evidence="7">
    <location>
        <begin position="240"/>
        <end position="336"/>
    </location>
</feature>
<dbReference type="InterPro" id="IPR030456">
    <property type="entry name" value="TF_fork_head_CS_2"/>
</dbReference>
<dbReference type="PROSITE" id="PS00658">
    <property type="entry name" value="FORK_HEAD_2"/>
    <property type="match status" value="1"/>
</dbReference>
<feature type="region of interest" description="Disordered" evidence="6">
    <location>
        <begin position="1"/>
        <end position="44"/>
    </location>
</feature>
<evidence type="ECO:0000313" key="9">
    <source>
        <dbReference type="Proteomes" id="UP000094569"/>
    </source>
</evidence>
<dbReference type="Pfam" id="PF00250">
    <property type="entry name" value="Forkhead"/>
    <property type="match status" value="1"/>
</dbReference>
<feature type="compositionally biased region" description="Low complexity" evidence="6">
    <location>
        <begin position="429"/>
        <end position="441"/>
    </location>
</feature>
<comment type="caution">
    <text evidence="8">The sequence shown here is derived from an EMBL/GenBank/DDBJ whole genome shotgun (WGS) entry which is preliminary data.</text>
</comment>
<dbReference type="PANTHER" id="PTHR46078">
    <property type="entry name" value="FORKHEAD BOX PROTEIN J2 FAMILY MEMBER"/>
    <property type="match status" value="1"/>
</dbReference>
<feature type="compositionally biased region" description="Polar residues" evidence="6">
    <location>
        <begin position="11"/>
        <end position="22"/>
    </location>
</feature>
<dbReference type="InterPro" id="IPR001766">
    <property type="entry name" value="Fork_head_dom"/>
</dbReference>
<protein>
    <recommendedName>
        <fullName evidence="7">Fork-head domain-containing protein</fullName>
    </recommendedName>
</protein>
<evidence type="ECO:0000256" key="2">
    <source>
        <dbReference type="ARBA" id="ARBA00023125"/>
    </source>
</evidence>
<dbReference type="AlphaFoldDB" id="A0A1E3BDE6"/>
<dbReference type="OrthoDB" id="5954824at2759"/>
<evidence type="ECO:0000256" key="6">
    <source>
        <dbReference type="SAM" id="MobiDB-lite"/>
    </source>
</evidence>
<keyword evidence="2 5" id="KW-0238">DNA-binding</keyword>
<dbReference type="PANTHER" id="PTHR46078:SF2">
    <property type="entry name" value="FORK-HEAD DOMAIN-CONTAINING PROTEIN"/>
    <property type="match status" value="1"/>
</dbReference>
<evidence type="ECO:0000256" key="1">
    <source>
        <dbReference type="ARBA" id="ARBA00023015"/>
    </source>
</evidence>
<feature type="region of interest" description="Disordered" evidence="6">
    <location>
        <begin position="422"/>
        <end position="442"/>
    </location>
</feature>
<evidence type="ECO:0000256" key="5">
    <source>
        <dbReference type="PROSITE-ProRule" id="PRU00089"/>
    </source>
</evidence>
<feature type="DNA-binding region" description="Fork-head" evidence="5">
    <location>
        <begin position="240"/>
        <end position="336"/>
    </location>
</feature>
<reference evidence="8 9" key="1">
    <citation type="journal article" date="2016" name="BMC Genomics">
        <title>Comparative genomic and transcriptomic analyses of the Fuzhuan brick tea-fermentation fungus Aspergillus cristatus.</title>
        <authorList>
            <person name="Ge Y."/>
            <person name="Wang Y."/>
            <person name="Liu Y."/>
            <person name="Tan Y."/>
            <person name="Ren X."/>
            <person name="Zhang X."/>
            <person name="Hyde K.D."/>
            <person name="Liu Y."/>
            <person name="Liu Z."/>
        </authorList>
    </citation>
    <scope>NUCLEOTIDE SEQUENCE [LARGE SCALE GENOMIC DNA]</scope>
    <source>
        <strain evidence="8 9">GZAAS20.1005</strain>
    </source>
</reference>
<keyword evidence="1" id="KW-0805">Transcription regulation</keyword>
<proteinExistence type="predicted"/>
<evidence type="ECO:0000259" key="7">
    <source>
        <dbReference type="PROSITE" id="PS50039"/>
    </source>
</evidence>
<dbReference type="InterPro" id="IPR036388">
    <property type="entry name" value="WH-like_DNA-bd_sf"/>
</dbReference>
<gene>
    <name evidence="8" type="ORF">SI65_05535</name>
</gene>
<name>A0A1E3BDE6_ASPCR</name>
<dbReference type="GO" id="GO:0000978">
    <property type="term" value="F:RNA polymerase II cis-regulatory region sequence-specific DNA binding"/>
    <property type="evidence" value="ECO:0007669"/>
    <property type="project" value="TreeGrafter"/>
</dbReference>
<evidence type="ECO:0000313" key="8">
    <source>
        <dbReference type="EMBL" id="ODM18918.1"/>
    </source>
</evidence>
<organism evidence="8 9">
    <name type="scientific">Aspergillus cristatus</name>
    <name type="common">Chinese Fuzhuan brick tea-fermentation fungus</name>
    <name type="synonym">Eurotium cristatum</name>
    <dbReference type="NCBI Taxonomy" id="573508"/>
    <lineage>
        <taxon>Eukaryota</taxon>
        <taxon>Fungi</taxon>
        <taxon>Dikarya</taxon>
        <taxon>Ascomycota</taxon>
        <taxon>Pezizomycotina</taxon>
        <taxon>Eurotiomycetes</taxon>
        <taxon>Eurotiomycetidae</taxon>
        <taxon>Eurotiales</taxon>
        <taxon>Aspergillaceae</taxon>
        <taxon>Aspergillus</taxon>
        <taxon>Aspergillus subgen. Aspergillus</taxon>
    </lineage>
</organism>
<dbReference type="VEuPathDB" id="FungiDB:SI65_05535"/>
<evidence type="ECO:0000256" key="3">
    <source>
        <dbReference type="ARBA" id="ARBA00023163"/>
    </source>
</evidence>
<dbReference type="GO" id="GO:0000981">
    <property type="term" value="F:DNA-binding transcription factor activity, RNA polymerase II-specific"/>
    <property type="evidence" value="ECO:0007669"/>
    <property type="project" value="TreeGrafter"/>
</dbReference>
<dbReference type="InterPro" id="IPR045912">
    <property type="entry name" value="FOXJ2/3-like"/>
</dbReference>
<dbReference type="EMBL" id="JXNT01000005">
    <property type="protein sequence ID" value="ODM18918.1"/>
    <property type="molecule type" value="Genomic_DNA"/>
</dbReference>
<evidence type="ECO:0000256" key="4">
    <source>
        <dbReference type="ARBA" id="ARBA00023242"/>
    </source>
</evidence>
<dbReference type="STRING" id="573508.A0A1E3BDE6"/>
<dbReference type="PROSITE" id="PS50039">
    <property type="entry name" value="FORK_HEAD_3"/>
    <property type="match status" value="1"/>
</dbReference>
<dbReference type="GO" id="GO:0005634">
    <property type="term" value="C:nucleus"/>
    <property type="evidence" value="ECO:0007669"/>
    <property type="project" value="UniProtKB-SubCell"/>
</dbReference>
<dbReference type="SMART" id="SM00339">
    <property type="entry name" value="FH"/>
    <property type="match status" value="1"/>
</dbReference>
<dbReference type="SUPFAM" id="SSF46785">
    <property type="entry name" value="Winged helix' DNA-binding domain"/>
    <property type="match status" value="1"/>
</dbReference>
<feature type="region of interest" description="Disordered" evidence="6">
    <location>
        <begin position="326"/>
        <end position="374"/>
    </location>
</feature>
<dbReference type="Gene3D" id="1.10.10.10">
    <property type="entry name" value="Winged helix-like DNA-binding domain superfamily/Winged helix DNA-binding domain"/>
    <property type="match status" value="1"/>
</dbReference>
<feature type="region of interest" description="Disordered" evidence="6">
    <location>
        <begin position="191"/>
        <end position="237"/>
    </location>
</feature>